<gene>
    <name evidence="1" type="ORF">RM532_13495</name>
</gene>
<protein>
    <submittedName>
        <fullName evidence="1">Uncharacterized protein</fullName>
    </submittedName>
</protein>
<comment type="caution">
    <text evidence="1">The sequence shown here is derived from an EMBL/GenBank/DDBJ whole genome shotgun (WGS) entry which is preliminary data.</text>
</comment>
<dbReference type="Proteomes" id="UP001251857">
    <property type="component" value="Unassembled WGS sequence"/>
</dbReference>
<evidence type="ECO:0000313" key="1">
    <source>
        <dbReference type="EMBL" id="MDT0635964.1"/>
    </source>
</evidence>
<keyword evidence="2" id="KW-1185">Reference proteome</keyword>
<accession>A0ABU3C334</accession>
<dbReference type="EMBL" id="JAVRIB010000016">
    <property type="protein sequence ID" value="MDT0635964.1"/>
    <property type="molecule type" value="Genomic_DNA"/>
</dbReference>
<reference evidence="1 2" key="1">
    <citation type="submission" date="2023-09" db="EMBL/GenBank/DDBJ databases">
        <authorList>
            <person name="Rey-Velasco X."/>
        </authorList>
    </citation>
    <scope>NUCLEOTIDE SEQUENCE [LARGE SCALE GENOMIC DNA]</scope>
    <source>
        <strain evidence="1 2">W335</strain>
    </source>
</reference>
<proteinExistence type="predicted"/>
<sequence length="114" mass="12722">MSQVHLRNFYSPNLGNRLYAIRKSDLKTFTPDAKAICRIENGSTNPYVTEERAIEEFLKHIEPKYNAAVAAIADGDIDEDVIFVVSGFVSYILTCSPAAMRLAVNPLEQVIEES</sequence>
<dbReference type="RefSeq" id="WP_311653859.1">
    <property type="nucleotide sequence ID" value="NZ_JAVRIB010000016.1"/>
</dbReference>
<feature type="non-terminal residue" evidence="1">
    <location>
        <position position="114"/>
    </location>
</feature>
<organism evidence="1 2">
    <name type="scientific">Spectribacter hydrogenoxidans</name>
    <dbReference type="NCBI Taxonomy" id="3075608"/>
    <lineage>
        <taxon>Bacteria</taxon>
        <taxon>Pseudomonadati</taxon>
        <taxon>Pseudomonadota</taxon>
        <taxon>Gammaproteobacteria</taxon>
        <taxon>Salinisphaerales</taxon>
        <taxon>Salinisphaeraceae</taxon>
        <taxon>Spectribacter</taxon>
    </lineage>
</organism>
<evidence type="ECO:0000313" key="2">
    <source>
        <dbReference type="Proteomes" id="UP001251857"/>
    </source>
</evidence>
<name>A0ABU3C334_9GAMM</name>